<dbReference type="EMBL" id="CP009285">
    <property type="protein sequence ID" value="AIQ56006.1"/>
    <property type="molecule type" value="Genomic_DNA"/>
</dbReference>
<sequence length="62" mass="7376">MASKGHNEVKESLREMTRIFRPKDPKKFVKEYVRKYRITGGYEEELTMVVEHELVRMNSSVS</sequence>
<organism evidence="1 2">
    <name type="scientific">Paenibacillus borealis</name>
    <dbReference type="NCBI Taxonomy" id="160799"/>
    <lineage>
        <taxon>Bacteria</taxon>
        <taxon>Bacillati</taxon>
        <taxon>Bacillota</taxon>
        <taxon>Bacilli</taxon>
        <taxon>Bacillales</taxon>
        <taxon>Paenibacillaceae</taxon>
        <taxon>Paenibacillus</taxon>
    </lineage>
</organism>
<evidence type="ECO:0000313" key="2">
    <source>
        <dbReference type="Proteomes" id="UP000029518"/>
    </source>
</evidence>
<gene>
    <name evidence="1" type="ORF">PBOR_02785</name>
</gene>
<dbReference type="OrthoDB" id="2645576at2"/>
<dbReference type="AlphaFoldDB" id="A0A089L3G2"/>
<proteinExistence type="predicted"/>
<reference evidence="1" key="1">
    <citation type="submission" date="2014-08" db="EMBL/GenBank/DDBJ databases">
        <title>Comparative genomics of the Paenibacillus odorifer group.</title>
        <authorList>
            <person name="den Bakker H.C."/>
            <person name="Tsai Y.-C.Y.-C."/>
            <person name="Martin N."/>
            <person name="Korlach J."/>
            <person name="Wiedmann M."/>
        </authorList>
    </citation>
    <scope>NUCLEOTIDE SEQUENCE [LARGE SCALE GENOMIC DNA]</scope>
    <source>
        <strain evidence="1">DSM 13188</strain>
    </source>
</reference>
<dbReference type="HOGENOM" id="CLU_2899828_0_0_9"/>
<dbReference type="Proteomes" id="UP000029518">
    <property type="component" value="Chromosome"/>
</dbReference>
<dbReference type="RefSeq" id="WP_019913840.1">
    <property type="nucleotide sequence ID" value="NZ_CP009285.1"/>
</dbReference>
<protein>
    <submittedName>
        <fullName evidence="1">Uncharacterized protein</fullName>
    </submittedName>
</protein>
<dbReference type="KEGG" id="pbd:PBOR_02785"/>
<accession>A0A089L3G2</accession>
<dbReference type="GeneID" id="31569157"/>
<evidence type="ECO:0000313" key="1">
    <source>
        <dbReference type="EMBL" id="AIQ56006.1"/>
    </source>
</evidence>
<keyword evidence="2" id="KW-1185">Reference proteome</keyword>
<name>A0A089L3G2_PAEBO</name>